<keyword evidence="4" id="KW-1185">Reference proteome</keyword>
<dbReference type="EMBL" id="CP011971">
    <property type="protein sequence ID" value="AMN47917.1"/>
    <property type="molecule type" value="Genomic_DNA"/>
</dbReference>
<dbReference type="Pfam" id="PF00378">
    <property type="entry name" value="ECH_1"/>
    <property type="match status" value="1"/>
</dbReference>
<accession>A0A127FBY2</accession>
<dbReference type="OrthoDB" id="9777711at2"/>
<dbReference type="PANTHER" id="PTHR43459">
    <property type="entry name" value="ENOYL-COA HYDRATASE"/>
    <property type="match status" value="1"/>
</dbReference>
<evidence type="ECO:0000256" key="2">
    <source>
        <dbReference type="RuleBase" id="RU003707"/>
    </source>
</evidence>
<dbReference type="CDD" id="cd06558">
    <property type="entry name" value="crotonase-like"/>
    <property type="match status" value="1"/>
</dbReference>
<dbReference type="Proteomes" id="UP000070250">
    <property type="component" value="Chromosome"/>
</dbReference>
<dbReference type="InterPro" id="IPR001753">
    <property type="entry name" value="Enoyl-CoA_hydra/iso"/>
</dbReference>
<dbReference type="PROSITE" id="PS00166">
    <property type="entry name" value="ENOYL_COA_HYDRATASE"/>
    <property type="match status" value="1"/>
</dbReference>
<name>A0A127FBY2_STEDE</name>
<dbReference type="InterPro" id="IPR018376">
    <property type="entry name" value="Enoyl-CoA_hyd/isom_CS"/>
</dbReference>
<dbReference type="PATRIC" id="fig|465721.4.peg.2688"/>
<keyword evidence="3" id="KW-0413">Isomerase</keyword>
<dbReference type="AlphaFoldDB" id="A0A127FBY2"/>
<dbReference type="GO" id="GO:0016853">
    <property type="term" value="F:isomerase activity"/>
    <property type="evidence" value="ECO:0007669"/>
    <property type="project" value="UniProtKB-KW"/>
</dbReference>
<dbReference type="InterPro" id="IPR029045">
    <property type="entry name" value="ClpP/crotonase-like_dom_sf"/>
</dbReference>
<dbReference type="STRING" id="465721.ACG33_12575"/>
<gene>
    <name evidence="3" type="ORF">ACG33_12575</name>
</gene>
<evidence type="ECO:0000256" key="1">
    <source>
        <dbReference type="ARBA" id="ARBA00005254"/>
    </source>
</evidence>
<dbReference type="Gene3D" id="1.10.12.10">
    <property type="entry name" value="Lyase 2-enoyl-coa Hydratase, Chain A, domain 2"/>
    <property type="match status" value="1"/>
</dbReference>
<protein>
    <submittedName>
        <fullName evidence="3">2-(1,2-epoxy-1,2-dihydrophenyl)acetyl-CoA isomerase</fullName>
        <ecNumber evidence="3">5.3.3.18</ecNumber>
    </submittedName>
</protein>
<sequence length="261" mass="27698">MTQTSPSLIYRRDGHIARIHFNRPEALNAIDAAMARDFKAACTAISTDPEVRVVVLSGEGRAFIAGGDIKEFQADAAGVAATLIDPLHEGVLLLSGLRAPVIASLRGPVAGAGFSLAMICDLAIAADDTRFNLAYCNLATTSDLGASWTLPRVVGLRKATEIALLSGTIDAAEALRLGLVNRVVAKEELEEQTEALATRLARQAPIAMGKMKKLLRESFANDLATQLAAERQSFAECARTADFAEAVDAFLGKRAANYTGR</sequence>
<dbReference type="KEGG" id="sdf:ACG33_12575"/>
<evidence type="ECO:0000313" key="3">
    <source>
        <dbReference type="EMBL" id="AMN47917.1"/>
    </source>
</evidence>
<proteinExistence type="inferred from homology"/>
<dbReference type="Gene3D" id="3.90.226.10">
    <property type="entry name" value="2-enoyl-CoA Hydratase, Chain A, domain 1"/>
    <property type="match status" value="1"/>
</dbReference>
<dbReference type="RefSeq" id="WP_066921677.1">
    <property type="nucleotide sequence ID" value="NZ_CP011971.1"/>
</dbReference>
<evidence type="ECO:0000313" key="4">
    <source>
        <dbReference type="Proteomes" id="UP000070250"/>
    </source>
</evidence>
<organism evidence="3 4">
    <name type="scientific">Steroidobacter denitrificans</name>
    <dbReference type="NCBI Taxonomy" id="465721"/>
    <lineage>
        <taxon>Bacteria</taxon>
        <taxon>Pseudomonadati</taxon>
        <taxon>Pseudomonadota</taxon>
        <taxon>Gammaproteobacteria</taxon>
        <taxon>Steroidobacterales</taxon>
        <taxon>Steroidobacteraceae</taxon>
        <taxon>Steroidobacter</taxon>
    </lineage>
</organism>
<dbReference type="SUPFAM" id="SSF52096">
    <property type="entry name" value="ClpP/crotonase"/>
    <property type="match status" value="1"/>
</dbReference>
<reference evidence="3 4" key="1">
    <citation type="submission" date="2015-06" db="EMBL/GenBank/DDBJ databases">
        <title>A Comprehensive Approach to Explore the Metabolic and Phylogenetic Diversity of Bacterial Steroid Degradation in the Environment: Testosterone as an Example.</title>
        <authorList>
            <person name="Yang F.-C."/>
            <person name="Chen Y.-L."/>
            <person name="Yu C.-P."/>
            <person name="Tang S.-L."/>
            <person name="Wang P.-H."/>
            <person name="Ismail W."/>
            <person name="Wang C.-H."/>
            <person name="Yang C.-Y."/>
            <person name="Chiang Y.-R."/>
        </authorList>
    </citation>
    <scope>NUCLEOTIDE SEQUENCE [LARGE SCALE GENOMIC DNA]</scope>
    <source>
        <strain evidence="3 4">DSM 18526</strain>
    </source>
</reference>
<dbReference type="EC" id="5.3.3.18" evidence="3"/>
<dbReference type="PANTHER" id="PTHR43459:SF1">
    <property type="entry name" value="EG:BACN32G11.4 PROTEIN"/>
    <property type="match status" value="1"/>
</dbReference>
<dbReference type="InterPro" id="IPR014748">
    <property type="entry name" value="Enoyl-CoA_hydra_C"/>
</dbReference>
<comment type="similarity">
    <text evidence="1 2">Belongs to the enoyl-CoA hydratase/isomerase family.</text>
</comment>